<accession>A0A2W7BTQ6</accession>
<keyword evidence="2" id="KW-1185">Reference proteome</keyword>
<comment type="caution">
    <text evidence="1">The sequence shown here is derived from an EMBL/GenBank/DDBJ whole genome shotgun (WGS) entry which is preliminary data.</text>
</comment>
<dbReference type="RefSeq" id="WP_111549335.1">
    <property type="nucleotide sequence ID" value="NZ_MZXV01000085.1"/>
</dbReference>
<dbReference type="Proteomes" id="UP000248616">
    <property type="component" value="Unassembled WGS sequence"/>
</dbReference>
<proteinExistence type="predicted"/>
<sequence>MMNTLEPDGRGTAADLLIFELAKARLRINRAELVLERAEGMLDEDCGVGINIALCSRIRSARRRVIEARSRLTKINLASIN</sequence>
<dbReference type="AlphaFoldDB" id="A0A2W7BTQ6"/>
<name>A0A2W7BTQ6_9HYPH</name>
<evidence type="ECO:0000313" key="1">
    <source>
        <dbReference type="EMBL" id="PZV33381.1"/>
    </source>
</evidence>
<reference evidence="2" key="1">
    <citation type="submission" date="2017-03" db="EMBL/GenBank/DDBJ databases">
        <authorList>
            <person name="Safronova V.I."/>
            <person name="Sazanova A.L."/>
            <person name="Chirak E.R."/>
        </authorList>
    </citation>
    <scope>NUCLEOTIDE SEQUENCE [LARGE SCALE GENOMIC DNA]</scope>
    <source>
        <strain evidence="2">Ach-343</strain>
    </source>
</reference>
<dbReference type="OrthoDB" id="8091100at2"/>
<evidence type="ECO:0000313" key="2">
    <source>
        <dbReference type="Proteomes" id="UP000248616"/>
    </source>
</evidence>
<dbReference type="EMBL" id="MZXV01000085">
    <property type="protein sequence ID" value="PZV33381.1"/>
    <property type="molecule type" value="Genomic_DNA"/>
</dbReference>
<protein>
    <submittedName>
        <fullName evidence="1">Uncharacterized protein</fullName>
    </submittedName>
</protein>
<organism evidence="1 2">
    <name type="scientific">Mesorhizobium kowhaii</name>
    <dbReference type="NCBI Taxonomy" id="1300272"/>
    <lineage>
        <taxon>Bacteria</taxon>
        <taxon>Pseudomonadati</taxon>
        <taxon>Pseudomonadota</taxon>
        <taxon>Alphaproteobacteria</taxon>
        <taxon>Hyphomicrobiales</taxon>
        <taxon>Phyllobacteriaceae</taxon>
        <taxon>Mesorhizobium</taxon>
    </lineage>
</organism>
<gene>
    <name evidence="1" type="ORF">B5V02_39365</name>
</gene>